<reference evidence="2 3" key="1">
    <citation type="journal article" date="2019" name="Int. J. Syst. Evol. Microbiol.">
        <title>The Global Catalogue of Microorganisms (GCM) 10K type strain sequencing project: providing services to taxonomists for standard genome sequencing and annotation.</title>
        <authorList>
            <consortium name="The Broad Institute Genomics Platform"/>
            <consortium name="The Broad Institute Genome Sequencing Center for Infectious Disease"/>
            <person name="Wu L."/>
            <person name="Ma J."/>
        </authorList>
    </citation>
    <scope>NUCLEOTIDE SEQUENCE [LARGE SCALE GENOMIC DNA]</scope>
    <source>
        <strain evidence="2 3">JCM 6833</strain>
    </source>
</reference>
<feature type="region of interest" description="Disordered" evidence="1">
    <location>
        <begin position="106"/>
        <end position="136"/>
    </location>
</feature>
<accession>A0ABN3Q2P6</accession>
<dbReference type="InterPro" id="IPR023393">
    <property type="entry name" value="START-like_dom_sf"/>
</dbReference>
<dbReference type="EMBL" id="BAAATD010000007">
    <property type="protein sequence ID" value="GAA2612644.1"/>
    <property type="molecule type" value="Genomic_DNA"/>
</dbReference>
<proteinExistence type="predicted"/>
<keyword evidence="3" id="KW-1185">Reference proteome</keyword>
<evidence type="ECO:0000313" key="2">
    <source>
        <dbReference type="EMBL" id="GAA2612644.1"/>
    </source>
</evidence>
<comment type="caution">
    <text evidence="2">The sequence shown here is derived from an EMBL/GenBank/DDBJ whole genome shotgun (WGS) entry which is preliminary data.</text>
</comment>
<gene>
    <name evidence="2" type="ORF">GCM10010411_54280</name>
</gene>
<dbReference type="Gene3D" id="3.30.530.20">
    <property type="match status" value="1"/>
</dbReference>
<name>A0ABN3Q2P6_9ACTN</name>
<evidence type="ECO:0000313" key="3">
    <source>
        <dbReference type="Proteomes" id="UP001501509"/>
    </source>
</evidence>
<organism evidence="2 3">
    <name type="scientific">Actinomadura fulvescens</name>
    <dbReference type="NCBI Taxonomy" id="46160"/>
    <lineage>
        <taxon>Bacteria</taxon>
        <taxon>Bacillati</taxon>
        <taxon>Actinomycetota</taxon>
        <taxon>Actinomycetes</taxon>
        <taxon>Streptosporangiales</taxon>
        <taxon>Thermomonosporaceae</taxon>
        <taxon>Actinomadura</taxon>
    </lineage>
</organism>
<dbReference type="SUPFAM" id="SSF55961">
    <property type="entry name" value="Bet v1-like"/>
    <property type="match status" value="1"/>
</dbReference>
<sequence>MIMMEYEARRTMPAECRIVFNIAADPTTLHRWLPGEVVPDMAEAETRSFIANRDGTERATGGPPPERFVLEWCSHDHPECSSRLQVTDQASGTSEVVLHVCWDGDRPRRDETQRSLEESLDRLGEEVNRRVTEPGD</sequence>
<protein>
    <recommendedName>
        <fullName evidence="4">SRPBCC family protein</fullName>
    </recommendedName>
</protein>
<evidence type="ECO:0000256" key="1">
    <source>
        <dbReference type="SAM" id="MobiDB-lite"/>
    </source>
</evidence>
<evidence type="ECO:0008006" key="4">
    <source>
        <dbReference type="Google" id="ProtNLM"/>
    </source>
</evidence>
<dbReference type="Proteomes" id="UP001501509">
    <property type="component" value="Unassembled WGS sequence"/>
</dbReference>